<dbReference type="InterPro" id="IPR005135">
    <property type="entry name" value="Endo/exonuclease/phosphatase"/>
</dbReference>
<reference evidence="2 4" key="1">
    <citation type="journal article" date="2011" name="Nature">
        <title>The Medicago genome provides insight into the evolution of rhizobial symbioses.</title>
        <authorList>
            <person name="Young N.D."/>
            <person name="Debelle F."/>
            <person name="Oldroyd G.E."/>
            <person name="Geurts R."/>
            <person name="Cannon S.B."/>
            <person name="Udvardi M.K."/>
            <person name="Benedito V.A."/>
            <person name="Mayer K.F."/>
            <person name="Gouzy J."/>
            <person name="Schoof H."/>
            <person name="Van de Peer Y."/>
            <person name="Proost S."/>
            <person name="Cook D.R."/>
            <person name="Meyers B.C."/>
            <person name="Spannagl M."/>
            <person name="Cheung F."/>
            <person name="De Mita S."/>
            <person name="Krishnakumar V."/>
            <person name="Gundlach H."/>
            <person name="Zhou S."/>
            <person name="Mudge J."/>
            <person name="Bharti A.K."/>
            <person name="Murray J.D."/>
            <person name="Naoumkina M.A."/>
            <person name="Rosen B."/>
            <person name="Silverstein K.A."/>
            <person name="Tang H."/>
            <person name="Rombauts S."/>
            <person name="Zhao P.X."/>
            <person name="Zhou P."/>
            <person name="Barbe V."/>
            <person name="Bardou P."/>
            <person name="Bechner M."/>
            <person name="Bellec A."/>
            <person name="Berger A."/>
            <person name="Berges H."/>
            <person name="Bidwell S."/>
            <person name="Bisseling T."/>
            <person name="Choisne N."/>
            <person name="Couloux A."/>
            <person name="Denny R."/>
            <person name="Deshpande S."/>
            <person name="Dai X."/>
            <person name="Doyle J.J."/>
            <person name="Dudez A.M."/>
            <person name="Farmer A.D."/>
            <person name="Fouteau S."/>
            <person name="Franken C."/>
            <person name="Gibelin C."/>
            <person name="Gish J."/>
            <person name="Goldstein S."/>
            <person name="Gonzalez A.J."/>
            <person name="Green P.J."/>
            <person name="Hallab A."/>
            <person name="Hartog M."/>
            <person name="Hua A."/>
            <person name="Humphray S.J."/>
            <person name="Jeong D.H."/>
            <person name="Jing Y."/>
            <person name="Jocker A."/>
            <person name="Kenton S.M."/>
            <person name="Kim D.J."/>
            <person name="Klee K."/>
            <person name="Lai H."/>
            <person name="Lang C."/>
            <person name="Lin S."/>
            <person name="Macmil S.L."/>
            <person name="Magdelenat G."/>
            <person name="Matthews L."/>
            <person name="McCorrison J."/>
            <person name="Monaghan E.L."/>
            <person name="Mun J.H."/>
            <person name="Najar F.Z."/>
            <person name="Nicholson C."/>
            <person name="Noirot C."/>
            <person name="O'Bleness M."/>
            <person name="Paule C.R."/>
            <person name="Poulain J."/>
            <person name="Prion F."/>
            <person name="Qin B."/>
            <person name="Qu C."/>
            <person name="Retzel E.F."/>
            <person name="Riddle C."/>
            <person name="Sallet E."/>
            <person name="Samain S."/>
            <person name="Samson N."/>
            <person name="Sanders I."/>
            <person name="Saurat O."/>
            <person name="Scarpelli C."/>
            <person name="Schiex T."/>
            <person name="Segurens B."/>
            <person name="Severin A.J."/>
            <person name="Sherrier D.J."/>
            <person name="Shi R."/>
            <person name="Sims S."/>
            <person name="Singer S.R."/>
            <person name="Sinharoy S."/>
            <person name="Sterck L."/>
            <person name="Viollet A."/>
            <person name="Wang B.B."/>
            <person name="Wang K."/>
            <person name="Wang M."/>
            <person name="Wang X."/>
            <person name="Warfsmann J."/>
            <person name="Weissenbach J."/>
            <person name="White D.D."/>
            <person name="White J.D."/>
            <person name="Wiley G.B."/>
            <person name="Wincker P."/>
            <person name="Xing Y."/>
            <person name="Yang L."/>
            <person name="Yao Z."/>
            <person name="Ying F."/>
            <person name="Zhai J."/>
            <person name="Zhou L."/>
            <person name="Zuber A."/>
            <person name="Denarie J."/>
            <person name="Dixon R.A."/>
            <person name="May G.D."/>
            <person name="Schwartz D.C."/>
            <person name="Rogers J."/>
            <person name="Quetier F."/>
            <person name="Town C.D."/>
            <person name="Roe B.A."/>
        </authorList>
    </citation>
    <scope>NUCLEOTIDE SEQUENCE [LARGE SCALE GENOMIC DNA]</scope>
    <source>
        <strain evidence="2">A17</strain>
        <strain evidence="3 4">cv. Jemalong A17</strain>
    </source>
</reference>
<dbReference type="EMBL" id="CM001218">
    <property type="protein sequence ID" value="KEH36675.1"/>
    <property type="molecule type" value="Genomic_DNA"/>
</dbReference>
<reference evidence="3" key="3">
    <citation type="submission" date="2015-04" db="UniProtKB">
        <authorList>
            <consortium name="EnsemblPlants"/>
        </authorList>
    </citation>
    <scope>IDENTIFICATION</scope>
    <source>
        <strain evidence="3">cv. Jemalong A17</strain>
    </source>
</reference>
<keyword evidence="4" id="KW-1185">Reference proteome</keyword>
<dbReference type="HOGENOM" id="CLU_091863_0_0_1"/>
<evidence type="ECO:0000313" key="4">
    <source>
        <dbReference type="Proteomes" id="UP000002051"/>
    </source>
</evidence>
<evidence type="ECO:0000259" key="1">
    <source>
        <dbReference type="Pfam" id="PF03372"/>
    </source>
</evidence>
<sequence>MSVISLNCRGLGSPSAVPNLKYLVRFYKPSILFLSETLVYRNKIEEFHYVLGFSNCFAVDRVGRSGGLAFYWNSSLNCQIINYSQNHIIVEIIDNEKGPWRLTGYYGYPNGGRRRASWDFIRQLSCQSPLPWCIFGDFNDIMDASEKRGRTTHSNWLINGFRLTVIDSGLSDVRMDGYPFTWFKSLGTPRAVEERLDRALANVAWFQNFPNASLDNLVAPASDHYPIMLN</sequence>
<accession>A0A072VES6</accession>
<feature type="domain" description="Endonuclease/exonuclease/phosphatase" evidence="1">
    <location>
        <begin position="5"/>
        <end position="224"/>
    </location>
</feature>
<gene>
    <name evidence="2" type="ordered locus">MTR_2g018005</name>
</gene>
<reference evidence="2 4" key="2">
    <citation type="journal article" date="2014" name="BMC Genomics">
        <title>An improved genome release (version Mt4.0) for the model legume Medicago truncatula.</title>
        <authorList>
            <person name="Tang H."/>
            <person name="Krishnakumar V."/>
            <person name="Bidwell S."/>
            <person name="Rosen B."/>
            <person name="Chan A."/>
            <person name="Zhou S."/>
            <person name="Gentzbittel L."/>
            <person name="Childs K.L."/>
            <person name="Yandell M."/>
            <person name="Gundlach H."/>
            <person name="Mayer K.F."/>
            <person name="Schwartz D.C."/>
            <person name="Town C.D."/>
        </authorList>
    </citation>
    <scope>GENOME REANNOTATION</scope>
    <source>
        <strain evidence="2">A17</strain>
        <strain evidence="3 4">cv. Jemalong A17</strain>
    </source>
</reference>
<dbReference type="Proteomes" id="UP000002051">
    <property type="component" value="Chromosome 2"/>
</dbReference>
<dbReference type="EnsemblPlants" id="KEH36675">
    <property type="protein sequence ID" value="KEH36675"/>
    <property type="gene ID" value="MTR_2g018005"/>
</dbReference>
<keyword evidence="2" id="KW-0540">Nuclease</keyword>
<dbReference type="InterPro" id="IPR036691">
    <property type="entry name" value="Endo/exonu/phosph_ase_sf"/>
</dbReference>
<proteinExistence type="predicted"/>
<dbReference type="PANTHER" id="PTHR35218:SF9">
    <property type="entry name" value="ENDONUCLEASE_EXONUCLEASE_PHOSPHATASE DOMAIN-CONTAINING PROTEIN"/>
    <property type="match status" value="1"/>
</dbReference>
<evidence type="ECO:0000313" key="2">
    <source>
        <dbReference type="EMBL" id="KEH36675.1"/>
    </source>
</evidence>
<dbReference type="AlphaFoldDB" id="A0A072VES6"/>
<dbReference type="STRING" id="3880.A0A072VES6"/>
<organism evidence="2 4">
    <name type="scientific">Medicago truncatula</name>
    <name type="common">Barrel medic</name>
    <name type="synonym">Medicago tribuloides</name>
    <dbReference type="NCBI Taxonomy" id="3880"/>
    <lineage>
        <taxon>Eukaryota</taxon>
        <taxon>Viridiplantae</taxon>
        <taxon>Streptophyta</taxon>
        <taxon>Embryophyta</taxon>
        <taxon>Tracheophyta</taxon>
        <taxon>Spermatophyta</taxon>
        <taxon>Magnoliopsida</taxon>
        <taxon>eudicotyledons</taxon>
        <taxon>Gunneridae</taxon>
        <taxon>Pentapetalae</taxon>
        <taxon>rosids</taxon>
        <taxon>fabids</taxon>
        <taxon>Fabales</taxon>
        <taxon>Fabaceae</taxon>
        <taxon>Papilionoideae</taxon>
        <taxon>50 kb inversion clade</taxon>
        <taxon>NPAAA clade</taxon>
        <taxon>Hologalegina</taxon>
        <taxon>IRL clade</taxon>
        <taxon>Trifolieae</taxon>
        <taxon>Medicago</taxon>
    </lineage>
</organism>
<keyword evidence="2" id="KW-0378">Hydrolase</keyword>
<protein>
    <submittedName>
        <fullName evidence="2">Endonuclease/exonuclease/phosphatase family protein</fullName>
    </submittedName>
</protein>
<dbReference type="Pfam" id="PF03372">
    <property type="entry name" value="Exo_endo_phos"/>
    <property type="match status" value="1"/>
</dbReference>
<dbReference type="Gene3D" id="3.60.10.10">
    <property type="entry name" value="Endonuclease/exonuclease/phosphatase"/>
    <property type="match status" value="1"/>
</dbReference>
<keyword evidence="2" id="KW-0255">Endonuclease</keyword>
<evidence type="ECO:0000313" key="3">
    <source>
        <dbReference type="EnsemblPlants" id="KEH36675"/>
    </source>
</evidence>
<dbReference type="SUPFAM" id="SSF56219">
    <property type="entry name" value="DNase I-like"/>
    <property type="match status" value="1"/>
</dbReference>
<dbReference type="PANTHER" id="PTHR35218">
    <property type="entry name" value="RNASE H DOMAIN-CONTAINING PROTEIN"/>
    <property type="match status" value="1"/>
</dbReference>
<name>A0A072VES6_MEDTR</name>
<dbReference type="GO" id="GO:0004519">
    <property type="term" value="F:endonuclease activity"/>
    <property type="evidence" value="ECO:0007669"/>
    <property type="project" value="UniProtKB-KW"/>
</dbReference>